<dbReference type="EC" id="3.2.1.17" evidence="4"/>
<dbReference type="Proteomes" id="UP000001424">
    <property type="component" value="Chromosome"/>
</dbReference>
<protein>
    <submittedName>
        <fullName evidence="4">Peptidoglycan N-acetylmuramoylhydrolase</fullName>
        <ecNumber evidence="4">3.2.1.17</ecNumber>
    </submittedName>
</protein>
<proteinExistence type="inferred from homology"/>
<dbReference type="InterPro" id="IPR000189">
    <property type="entry name" value="Transglyc_AS"/>
</dbReference>
<dbReference type="SUPFAM" id="SSF53955">
    <property type="entry name" value="Lysozyme-like"/>
    <property type="match status" value="1"/>
</dbReference>
<feature type="region of interest" description="Disordered" evidence="2">
    <location>
        <begin position="159"/>
        <end position="191"/>
    </location>
</feature>
<feature type="region of interest" description="Disordered" evidence="2">
    <location>
        <begin position="1"/>
        <end position="35"/>
    </location>
</feature>
<dbReference type="STRING" id="243365.CV_2611"/>
<organism evidence="4 5">
    <name type="scientific">Chromobacterium violaceum (strain ATCC 12472 / DSM 30191 / JCM 1249 / CCUG 213 / NBRC 12614 / NCIMB 9131 / NCTC 9757 / MK)</name>
    <dbReference type="NCBI Taxonomy" id="243365"/>
    <lineage>
        <taxon>Bacteria</taxon>
        <taxon>Pseudomonadati</taxon>
        <taxon>Pseudomonadota</taxon>
        <taxon>Betaproteobacteria</taxon>
        <taxon>Neisseriales</taxon>
        <taxon>Chromobacteriaceae</taxon>
        <taxon>Chromobacterium</taxon>
    </lineage>
</organism>
<dbReference type="GO" id="GO:0000270">
    <property type="term" value="P:peptidoglycan metabolic process"/>
    <property type="evidence" value="ECO:0007669"/>
    <property type="project" value="InterPro"/>
</dbReference>
<dbReference type="CDD" id="cd00254">
    <property type="entry name" value="LT-like"/>
    <property type="match status" value="1"/>
</dbReference>
<keyword evidence="5" id="KW-1185">Reference proteome</keyword>
<feature type="compositionally biased region" description="Pro residues" evidence="2">
    <location>
        <begin position="167"/>
        <end position="186"/>
    </location>
</feature>
<dbReference type="GO" id="GO:0016020">
    <property type="term" value="C:membrane"/>
    <property type="evidence" value="ECO:0007669"/>
    <property type="project" value="InterPro"/>
</dbReference>
<comment type="similarity">
    <text evidence="1">Belongs to the transglycosylase Slt family.</text>
</comment>
<dbReference type="InterPro" id="IPR008258">
    <property type="entry name" value="Transglycosylase_SLT_dom_1"/>
</dbReference>
<dbReference type="GO" id="GO:0003796">
    <property type="term" value="F:lysozyme activity"/>
    <property type="evidence" value="ECO:0007669"/>
    <property type="project" value="UniProtKB-EC"/>
</dbReference>
<dbReference type="Pfam" id="PF01464">
    <property type="entry name" value="SLT"/>
    <property type="match status" value="1"/>
</dbReference>
<dbReference type="EMBL" id="AE016825">
    <property type="protein sequence ID" value="AAQ60281.2"/>
    <property type="molecule type" value="Genomic_DNA"/>
</dbReference>
<dbReference type="CAZy" id="GH23">
    <property type="family name" value="Glycoside Hydrolase Family 23"/>
</dbReference>
<dbReference type="AlphaFoldDB" id="Q7NUT6"/>
<feature type="compositionally biased region" description="Polar residues" evidence="2">
    <location>
        <begin position="18"/>
        <end position="33"/>
    </location>
</feature>
<evidence type="ECO:0000259" key="3">
    <source>
        <dbReference type="Pfam" id="PF01464"/>
    </source>
</evidence>
<sequence>MVWTRGPEPSARAGSEPAASSQPVSSGPETKTAPQDGIAAHLPLAHKISHELDLDPKLLHAIIKVESGYRPRAISSKGAQGLMQVMPETGKRFGFTDLMNPENNLRAGASYLKWLLNHFENDLELAIAGYNAGEGAVKKHGRKIPPYPETQNYVKKVMASYSEPESHPLPPSPSPAPRKTQTPPPAGKSIPAKLFGLLLSSPLAPS</sequence>
<keyword evidence="4" id="KW-0326">Glycosidase</keyword>
<dbReference type="SMR" id="Q7NUT6"/>
<dbReference type="PANTHER" id="PTHR37423:SF2">
    <property type="entry name" value="MEMBRANE-BOUND LYTIC MUREIN TRANSGLYCOSYLASE C"/>
    <property type="match status" value="1"/>
</dbReference>
<accession>Q7NUT6</accession>
<evidence type="ECO:0000256" key="2">
    <source>
        <dbReference type="SAM" id="MobiDB-lite"/>
    </source>
</evidence>
<evidence type="ECO:0000313" key="5">
    <source>
        <dbReference type="Proteomes" id="UP000001424"/>
    </source>
</evidence>
<dbReference type="InterPro" id="IPR023346">
    <property type="entry name" value="Lysozyme-like_dom_sf"/>
</dbReference>
<dbReference type="Gene3D" id="1.10.530.10">
    <property type="match status" value="1"/>
</dbReference>
<keyword evidence="4" id="KW-0378">Hydrolase</keyword>
<gene>
    <name evidence="4" type="primary">slt</name>
    <name evidence="4" type="ordered locus">CV_2611</name>
</gene>
<dbReference type="KEGG" id="cvi:CV_2611"/>
<evidence type="ECO:0000313" key="4">
    <source>
        <dbReference type="EMBL" id="AAQ60281.2"/>
    </source>
</evidence>
<name>Q7NUT6_CHRVO</name>
<dbReference type="PROSITE" id="PS00922">
    <property type="entry name" value="TRANSGLYCOSYLASE"/>
    <property type="match status" value="1"/>
</dbReference>
<feature type="domain" description="Transglycosylase SLT" evidence="3">
    <location>
        <begin position="47"/>
        <end position="143"/>
    </location>
</feature>
<dbReference type="GO" id="GO:0008933">
    <property type="term" value="F:peptidoglycan lytic transglycosylase activity"/>
    <property type="evidence" value="ECO:0007669"/>
    <property type="project" value="InterPro"/>
</dbReference>
<dbReference type="HOGENOM" id="CLU_093404_0_0_4"/>
<reference evidence="4 5" key="1">
    <citation type="journal article" date="2003" name="Proc. Natl. Acad. Sci. U.S.A.">
        <title>The complete genome sequence of Chromobacterium violaceum reveals remarkable and exploitable bacterial adaptability.</title>
        <authorList>
            <person name="Vasconcelos A.T.R."/>
            <person name="de Almeida D.F."/>
            <person name="Almeida F.C."/>
            <person name="de Almeida L.G.P."/>
            <person name="de Almeida R."/>
            <person name="Goncalves J.A.A."/>
            <person name="Andrade E.M."/>
            <person name="Antonio R.V."/>
            <person name="Araripe J."/>
            <person name="de Araujo M.F.F."/>
            <person name="Filho S.A."/>
            <person name="Azevedo V."/>
            <person name="Batista A.J."/>
            <person name="Bataus L.A.M."/>
            <person name="Batista J.S."/>
            <person name="Belo A."/>
            <person name="vander Berg C."/>
            <person name="Blamey J."/>
            <person name="Bogo M."/>
            <person name="Bonato S."/>
            <person name="Bordignon J."/>
            <person name="Brito C.A."/>
            <person name="Brocchi M."/>
            <person name="Burity H.A."/>
            <person name="Camargo A.A."/>
            <person name="Cardoso D.D.P."/>
            <person name="Carneiro N.P."/>
            <person name="Carraro D.M."/>
            <person name="Carvalho C.M.B."/>
            <person name="Cascardo J.C.M."/>
            <person name="Cavada B.S."/>
            <person name="Chueire L.M.O."/>
            <person name="Pasa T.B.C."/>
            <person name="Duran N."/>
            <person name="Fagundes N."/>
            <person name="Falcao C.L."/>
            <person name="Fantinatti F."/>
            <person name="Farias I.P."/>
            <person name="Felipe M.S.S."/>
            <person name="Ferrari L.P."/>
            <person name="Ferro J.A."/>
            <person name="Ferro M.I.T."/>
            <person name="Franco G.R."/>
            <person name="Freitas N.S.A."/>
            <person name="Furlan L.R."/>
            <person name="Gazzinelli R.T."/>
            <person name="Gomes E.A."/>
            <person name="Goncalves P.R."/>
            <person name="Grangeiro T.B."/>
            <person name="Grattapaglia D."/>
            <person name="Grisard E.C."/>
            <person name="Guimaraes C.T."/>
            <person name="Hanna E.S."/>
            <person name="Hungria M."/>
            <person name="Jardim S.N."/>
            <person name="Laurino J."/>
            <person name="Leoi L.C.T."/>
            <person name="Fassarella L."/>
            <person name="Lima A."/>
            <person name="Loureiro M.F."/>
            <person name="Lyra M.C.P."/>
            <person name="Macedo M."/>
            <person name="Madeira H.M.F."/>
            <person name="Manfio G.P."/>
            <person name="Maranhao A.Q."/>
            <person name="Martins W.S."/>
            <person name="di Mauro S.M.Z."/>
            <person name="de Medeiros S.R.B."/>
            <person name="Meissner R.D.V."/>
            <person name="Menck C.F.M."/>
            <person name="Moreira M.A.M."/>
            <person name="Nascimento F.F."/>
            <person name="Nicolas M.F."/>
            <person name="Oliveira J.G."/>
            <person name="Oliveira S.C."/>
            <person name="Paixao R.F.C."/>
            <person name="Parente J.A."/>
            <person name="Pedrosa F.O."/>
            <person name="Pena S.J.D."/>
            <person name="Perreira J.O."/>
            <person name="Perreira M."/>
            <person name="Pinto L.S.R.C."/>
            <person name="Pinto L.S."/>
            <person name="Porto J.I.R."/>
            <person name="Potrich D.P."/>
            <person name="Neto C.E.R."/>
            <person name="Reis A.M.M."/>
            <person name="Rigo L.U."/>
            <person name="Rondinelli E."/>
            <person name="dos Santos E.B.P."/>
            <person name="Santos F.R."/>
            <person name="Schneider M.P.C."/>
            <person name="Seuanez H.N."/>
            <person name="Silva A.M.R."/>
            <person name="da Silva A.L.C."/>
            <person name="Silva D.W."/>
            <person name="Silva R."/>
            <person name="Simoes I.C."/>
            <person name="Simon D."/>
            <person name="Soares C.M.A."/>
            <person name="Soares R.B.A."/>
            <person name="Souza E.M."/>
            <person name="Souza K.R.L."/>
            <person name="Souza R.C."/>
            <person name="Steffens M.B.R."/>
            <person name="Steindel M."/>
            <person name="Teixeira S.R."/>
            <person name="Urmenyi T."/>
            <person name="Vettore A."/>
            <person name="Wassem R."/>
            <person name="Zaha A."/>
            <person name="Simpson A.J.G."/>
        </authorList>
    </citation>
    <scope>NUCLEOTIDE SEQUENCE [LARGE SCALE GENOMIC DNA]</scope>
    <source>
        <strain evidence="5">ATCC 12472 / DSM 30191 / JCM 1249 / NBRC 12614 / NCIMB 9131 / NCTC 9757</strain>
    </source>
</reference>
<dbReference type="eggNOG" id="COG0741">
    <property type="taxonomic scope" value="Bacteria"/>
</dbReference>
<dbReference type="PANTHER" id="PTHR37423">
    <property type="entry name" value="SOLUBLE LYTIC MUREIN TRANSGLYCOSYLASE-RELATED"/>
    <property type="match status" value="1"/>
</dbReference>
<evidence type="ECO:0000256" key="1">
    <source>
        <dbReference type="ARBA" id="ARBA00007734"/>
    </source>
</evidence>